<dbReference type="EMBL" id="DRZM01000167">
    <property type="protein sequence ID" value="HHP05242.1"/>
    <property type="molecule type" value="Genomic_DNA"/>
</dbReference>
<sequence length="96" mass="10854">MKIILVGASWAAFNDKLRKICQEIASEKGLEFEERNEDYLFLMKYGEKDELGGADIPQVFVQLEDGTVKHVLTRVPVAGTQPDFEEARKRLLEAIG</sequence>
<dbReference type="AlphaFoldDB" id="A0A7C1PBP1"/>
<proteinExistence type="predicted"/>
<evidence type="ECO:0008006" key="3">
    <source>
        <dbReference type="Google" id="ProtNLM"/>
    </source>
</evidence>
<gene>
    <name evidence="2" type="ORF">ENM88_05785</name>
    <name evidence="1" type="ORF">ENP77_00595</name>
</gene>
<name>A0A7C1PBP1_THEPE</name>
<evidence type="ECO:0000313" key="2">
    <source>
        <dbReference type="EMBL" id="HHP05242.1"/>
    </source>
</evidence>
<protein>
    <recommendedName>
        <fullName evidence="3">Thioredoxin family protein</fullName>
    </recommendedName>
</protein>
<evidence type="ECO:0000313" key="1">
    <source>
        <dbReference type="EMBL" id="HEB48287.1"/>
    </source>
</evidence>
<dbReference type="EMBL" id="DSKP01000022">
    <property type="protein sequence ID" value="HEB48287.1"/>
    <property type="molecule type" value="Genomic_DNA"/>
</dbReference>
<organism evidence="1">
    <name type="scientific">Thermofilum pendens</name>
    <dbReference type="NCBI Taxonomy" id="2269"/>
    <lineage>
        <taxon>Archaea</taxon>
        <taxon>Thermoproteota</taxon>
        <taxon>Thermoprotei</taxon>
        <taxon>Thermofilales</taxon>
        <taxon>Thermofilaceae</taxon>
        <taxon>Thermofilum</taxon>
    </lineage>
</organism>
<comment type="caution">
    <text evidence="1">The sequence shown here is derived from an EMBL/GenBank/DDBJ whole genome shotgun (WGS) entry which is preliminary data.</text>
</comment>
<reference evidence="1" key="1">
    <citation type="journal article" date="2020" name="mSystems">
        <title>Genome- and Community-Level Interaction Insights into Carbon Utilization and Element Cycling Functions of Hydrothermarchaeota in Hydrothermal Sediment.</title>
        <authorList>
            <person name="Zhou Z."/>
            <person name="Liu Y."/>
            <person name="Xu W."/>
            <person name="Pan J."/>
            <person name="Luo Z.H."/>
            <person name="Li M."/>
        </authorList>
    </citation>
    <scope>NUCLEOTIDE SEQUENCE [LARGE SCALE GENOMIC DNA]</scope>
    <source>
        <strain evidence="2">SpSt-1125</strain>
        <strain evidence="1">SpSt-25</strain>
    </source>
</reference>
<accession>A0A7C1PBP1</accession>